<dbReference type="PANTHER" id="PTHR40469:SF2">
    <property type="entry name" value="GALACTOSE-BINDING DOMAIN-LIKE SUPERFAMILY PROTEIN"/>
    <property type="match status" value="1"/>
</dbReference>
<keyword evidence="1" id="KW-0732">Signal</keyword>
<dbReference type="InterPro" id="IPR029010">
    <property type="entry name" value="ThuA-like"/>
</dbReference>
<name>A0A6C2USN2_9BACT</name>
<evidence type="ECO:0000313" key="3">
    <source>
        <dbReference type="EMBL" id="VGO23342.1"/>
    </source>
</evidence>
<dbReference type="Proteomes" id="UP000346198">
    <property type="component" value="Unassembled WGS sequence"/>
</dbReference>
<dbReference type="EMBL" id="CAAHFH010000003">
    <property type="protein sequence ID" value="VGO23342.1"/>
    <property type="molecule type" value="Genomic_DNA"/>
</dbReference>
<evidence type="ECO:0000259" key="2">
    <source>
        <dbReference type="Pfam" id="PF06283"/>
    </source>
</evidence>
<sequence length="300" mass="33019">MIRKGLCICFMAMFGLFSMASAGEGKAVRVLIVDGFSNHDWKHTTRCLQALLEQTPGFDVSISTFPADDAASWNPDFAAYEVVIQTCNDIGGGPQWPRSVELALERYVDQGGGLYVFHSANNAFPHWNAYNRMIGLGWRKADFGWAVTIDDEGQVVRVPAGEGEKTSHGKRVDAHLTRLGDHPIHAGLPREWTAADIEIYRYARGPAANLTVLSYARDAKTGLNFPIEWTVDYGKGRVYNSTFGHVWKDQQEPKGICCAGFQTLLPRTVQWLAGRPIDAAVPADFPTAASANLRAYPASK</sequence>
<feature type="domain" description="ThuA-like" evidence="2">
    <location>
        <begin position="29"/>
        <end position="254"/>
    </location>
</feature>
<evidence type="ECO:0000313" key="4">
    <source>
        <dbReference type="Proteomes" id="UP000346198"/>
    </source>
</evidence>
<protein>
    <recommendedName>
        <fullName evidence="2">ThuA-like domain-containing protein</fullName>
    </recommendedName>
</protein>
<gene>
    <name evidence="3" type="ORF">SCARR_05449</name>
</gene>
<accession>A0A6C2USN2</accession>
<organism evidence="3 4">
    <name type="scientific">Pontiella sulfatireligans</name>
    <dbReference type="NCBI Taxonomy" id="2750658"/>
    <lineage>
        <taxon>Bacteria</taxon>
        <taxon>Pseudomonadati</taxon>
        <taxon>Kiritimatiellota</taxon>
        <taxon>Kiritimatiellia</taxon>
        <taxon>Kiritimatiellales</taxon>
        <taxon>Pontiellaceae</taxon>
        <taxon>Pontiella</taxon>
    </lineage>
</organism>
<feature type="chain" id="PRO_5025535797" description="ThuA-like domain-containing protein" evidence="1">
    <location>
        <begin position="23"/>
        <end position="300"/>
    </location>
</feature>
<proteinExistence type="predicted"/>
<evidence type="ECO:0000256" key="1">
    <source>
        <dbReference type="SAM" id="SignalP"/>
    </source>
</evidence>
<dbReference type="RefSeq" id="WP_168433648.1">
    <property type="nucleotide sequence ID" value="NZ_CAAHFH010000003.1"/>
</dbReference>
<reference evidence="3 4" key="1">
    <citation type="submission" date="2019-04" db="EMBL/GenBank/DDBJ databases">
        <authorList>
            <person name="Van Vliet M D."/>
        </authorList>
    </citation>
    <scope>NUCLEOTIDE SEQUENCE [LARGE SCALE GENOMIC DNA]</scope>
    <source>
        <strain evidence="3 4">F21</strain>
    </source>
</reference>
<dbReference type="SUPFAM" id="SSF52317">
    <property type="entry name" value="Class I glutamine amidotransferase-like"/>
    <property type="match status" value="1"/>
</dbReference>
<dbReference type="AlphaFoldDB" id="A0A6C2USN2"/>
<dbReference type="PANTHER" id="PTHR40469">
    <property type="entry name" value="SECRETED GLYCOSYL HYDROLASE"/>
    <property type="match status" value="1"/>
</dbReference>
<keyword evidence="4" id="KW-1185">Reference proteome</keyword>
<dbReference type="InterPro" id="IPR029062">
    <property type="entry name" value="Class_I_gatase-like"/>
</dbReference>
<dbReference type="Gene3D" id="3.40.50.880">
    <property type="match status" value="1"/>
</dbReference>
<feature type="signal peptide" evidence="1">
    <location>
        <begin position="1"/>
        <end position="22"/>
    </location>
</feature>
<dbReference type="Pfam" id="PF06283">
    <property type="entry name" value="ThuA"/>
    <property type="match status" value="1"/>
</dbReference>